<evidence type="ECO:0000259" key="2">
    <source>
        <dbReference type="Pfam" id="PF14065"/>
    </source>
</evidence>
<dbReference type="RefSeq" id="WP_133904820.1">
    <property type="nucleotide sequence ID" value="NZ_SOCP01000008.1"/>
</dbReference>
<dbReference type="Proteomes" id="UP000294927">
    <property type="component" value="Unassembled WGS sequence"/>
</dbReference>
<name>A0A4R7VHY0_9PSEU</name>
<dbReference type="EMBL" id="SOCP01000008">
    <property type="protein sequence ID" value="TDV48775.1"/>
    <property type="molecule type" value="Genomic_DNA"/>
</dbReference>
<feature type="region of interest" description="Disordered" evidence="1">
    <location>
        <begin position="196"/>
        <end position="220"/>
    </location>
</feature>
<comment type="caution">
    <text evidence="3">The sequence shown here is derived from an EMBL/GenBank/DDBJ whole genome shotgun (WGS) entry which is preliminary data.</text>
</comment>
<dbReference type="InterPro" id="IPR025351">
    <property type="entry name" value="Pvc16_N"/>
</dbReference>
<protein>
    <submittedName>
        <fullName evidence="3">Uncharacterized protein DUF4255</fullName>
    </submittedName>
</protein>
<dbReference type="Pfam" id="PF14065">
    <property type="entry name" value="Pvc16_N"/>
    <property type="match status" value="1"/>
</dbReference>
<evidence type="ECO:0000313" key="3">
    <source>
        <dbReference type="EMBL" id="TDV48775.1"/>
    </source>
</evidence>
<reference evidence="3 4" key="1">
    <citation type="submission" date="2019-03" db="EMBL/GenBank/DDBJ databases">
        <title>Genomic Encyclopedia of Archaeal and Bacterial Type Strains, Phase II (KMG-II): from individual species to whole genera.</title>
        <authorList>
            <person name="Goeker M."/>
        </authorList>
    </citation>
    <scope>NUCLEOTIDE SEQUENCE [LARGE SCALE GENOMIC DNA]</scope>
    <source>
        <strain evidence="3 4">DSM 45499</strain>
    </source>
</reference>
<sequence>MNGHLAVAMVTETLRRVLGDALSTAGPGGVGSAQVTTMRPSSLTTVDAQASGVNVFLYRAAPRGAPGLDMLPTRRSGARMVAPATQCLELDYLLTFYGDESTLEPQRLLGTTVATLARHPVLDRELVADVAARAVLVNPDAWEQHHDPAAAPDAVRLSMLPLDQEAATKLWSALFHSAYRLSVAYQATTVFVTDEDPAHTPAKKPKKVHITADPSTEGGR</sequence>
<evidence type="ECO:0000313" key="4">
    <source>
        <dbReference type="Proteomes" id="UP000294927"/>
    </source>
</evidence>
<gene>
    <name evidence="3" type="ORF">CLV71_108135</name>
</gene>
<keyword evidence="4" id="KW-1185">Reference proteome</keyword>
<dbReference type="AlphaFoldDB" id="A0A4R7VHY0"/>
<accession>A0A4R7VHY0</accession>
<feature type="domain" description="Pvc16 N-terminal" evidence="2">
    <location>
        <begin position="10"/>
        <end position="199"/>
    </location>
</feature>
<evidence type="ECO:0000256" key="1">
    <source>
        <dbReference type="SAM" id="MobiDB-lite"/>
    </source>
</evidence>
<organism evidence="3 4">
    <name type="scientific">Actinophytocola oryzae</name>
    <dbReference type="NCBI Taxonomy" id="502181"/>
    <lineage>
        <taxon>Bacteria</taxon>
        <taxon>Bacillati</taxon>
        <taxon>Actinomycetota</taxon>
        <taxon>Actinomycetes</taxon>
        <taxon>Pseudonocardiales</taxon>
        <taxon>Pseudonocardiaceae</taxon>
    </lineage>
</organism>
<dbReference type="OrthoDB" id="527247at2"/>
<proteinExistence type="predicted"/>